<protein>
    <submittedName>
        <fullName evidence="1">Uncharacterized protein</fullName>
    </submittedName>
</protein>
<gene>
    <name evidence="1" type="ORF">DLM_1628</name>
</gene>
<organism evidence="1 2">
    <name type="scientific">Aquitalea magnusonii</name>
    <dbReference type="NCBI Taxonomy" id="332411"/>
    <lineage>
        <taxon>Bacteria</taxon>
        <taxon>Pseudomonadati</taxon>
        <taxon>Pseudomonadota</taxon>
        <taxon>Betaproteobacteria</taxon>
        <taxon>Neisseriales</taxon>
        <taxon>Chromobacteriaceae</taxon>
        <taxon>Aquitalea</taxon>
    </lineage>
</organism>
<dbReference type="RefSeq" id="WP_089084281.1">
    <property type="nucleotide sequence ID" value="NZ_AP018823.1"/>
</dbReference>
<evidence type="ECO:0000313" key="1">
    <source>
        <dbReference type="EMBL" id="BBF85246.1"/>
    </source>
</evidence>
<dbReference type="EMBL" id="AP018823">
    <property type="protein sequence ID" value="BBF85246.1"/>
    <property type="molecule type" value="Genomic_DNA"/>
</dbReference>
<reference evidence="1 2" key="2">
    <citation type="journal article" date="2017" name="Genome Announc.">
        <title>Draft genome sequence of Aquitalea magnusonii strain H3, a plant growth-promoting bacterium of duckweed Lemna minor.</title>
        <authorList>
            <person name="Ishizawa H."/>
            <person name="Kuroda M."/>
            <person name="Ike M."/>
        </authorList>
    </citation>
    <scope>NUCLEOTIDE SEQUENCE [LARGE SCALE GENOMIC DNA]</scope>
    <source>
        <strain evidence="1 2">H3</strain>
    </source>
</reference>
<sequence length="96" mass="10615">MTVNQAGELGCYLETAWQGAVRSFKSPPNKLLQAKLVMVDLLSQCLAEADAMTITEQQWQCLCDGLNCADGVWQRLSANSLLEAMRSIRQAISHED</sequence>
<reference evidence="2" key="1">
    <citation type="journal article" date="2017" name="Biotechnol. Biofuels">
        <title>Evaluation of environmental bacterial communities as a factor affecting the growth of duckweed Lemna minor.</title>
        <authorList>
            <person name="Ishizawa H."/>
            <person name="Kuroda M."/>
            <person name="Morikawa M."/>
            <person name="Ike M."/>
        </authorList>
    </citation>
    <scope>NUCLEOTIDE SEQUENCE [LARGE SCALE GENOMIC DNA]</scope>
    <source>
        <strain evidence="2">H3</strain>
    </source>
</reference>
<dbReference type="KEGG" id="amah:DLM_1628"/>
<dbReference type="Proteomes" id="UP000198290">
    <property type="component" value="Chromosome"/>
</dbReference>
<dbReference type="AlphaFoldDB" id="A0A3G9GIM7"/>
<accession>A0A3G9GIM7</accession>
<keyword evidence="2" id="KW-1185">Reference proteome</keyword>
<name>A0A3G9GIM7_9NEIS</name>
<dbReference type="OrthoDB" id="9924832at2"/>
<reference evidence="2" key="3">
    <citation type="journal article" date="2017" name="Plant Physiol. Biochem.">
        <title>Differential oxidative and antioxidative response of duckweed Lemna minor toward plant growth promoting/inhibiting bacteria.</title>
        <authorList>
            <person name="Ishizawa H."/>
            <person name="Kuroda M."/>
            <person name="Morikawa M."/>
            <person name="Ike M."/>
        </authorList>
    </citation>
    <scope>NUCLEOTIDE SEQUENCE [LARGE SCALE GENOMIC DNA]</scope>
    <source>
        <strain evidence="2">H3</strain>
    </source>
</reference>
<evidence type="ECO:0000313" key="2">
    <source>
        <dbReference type="Proteomes" id="UP000198290"/>
    </source>
</evidence>
<proteinExistence type="predicted"/>